<organism evidence="1 2">
    <name type="scientific">Trifolium medium</name>
    <dbReference type="NCBI Taxonomy" id="97028"/>
    <lineage>
        <taxon>Eukaryota</taxon>
        <taxon>Viridiplantae</taxon>
        <taxon>Streptophyta</taxon>
        <taxon>Embryophyta</taxon>
        <taxon>Tracheophyta</taxon>
        <taxon>Spermatophyta</taxon>
        <taxon>Magnoliopsida</taxon>
        <taxon>eudicotyledons</taxon>
        <taxon>Gunneridae</taxon>
        <taxon>Pentapetalae</taxon>
        <taxon>rosids</taxon>
        <taxon>fabids</taxon>
        <taxon>Fabales</taxon>
        <taxon>Fabaceae</taxon>
        <taxon>Papilionoideae</taxon>
        <taxon>50 kb inversion clade</taxon>
        <taxon>NPAAA clade</taxon>
        <taxon>Hologalegina</taxon>
        <taxon>IRL clade</taxon>
        <taxon>Trifolieae</taxon>
        <taxon>Trifolium</taxon>
    </lineage>
</organism>
<accession>A0A392N7V0</accession>
<dbReference type="EMBL" id="LXQA010030865">
    <property type="protein sequence ID" value="MCH95856.1"/>
    <property type="molecule type" value="Genomic_DNA"/>
</dbReference>
<name>A0A392N7V0_9FABA</name>
<keyword evidence="2" id="KW-1185">Reference proteome</keyword>
<proteinExistence type="predicted"/>
<evidence type="ECO:0000313" key="1">
    <source>
        <dbReference type="EMBL" id="MCH95856.1"/>
    </source>
</evidence>
<comment type="caution">
    <text evidence="1">The sequence shown here is derived from an EMBL/GenBank/DDBJ whole genome shotgun (WGS) entry which is preliminary data.</text>
</comment>
<gene>
    <name evidence="1" type="ORF">A2U01_0016838</name>
</gene>
<feature type="non-terminal residue" evidence="1">
    <location>
        <position position="79"/>
    </location>
</feature>
<dbReference type="Proteomes" id="UP000265520">
    <property type="component" value="Unassembled WGS sequence"/>
</dbReference>
<sequence>MHLQAMSQLIDVDSDELSGDLDVVPDSQPLSFLKDIIVTPLFKSKRLLQMRCKTGISAEREYVRDGKITKMVVIEVMDS</sequence>
<evidence type="ECO:0000313" key="2">
    <source>
        <dbReference type="Proteomes" id="UP000265520"/>
    </source>
</evidence>
<dbReference type="AlphaFoldDB" id="A0A392N7V0"/>
<protein>
    <submittedName>
        <fullName evidence="1">Uncharacterized protein</fullName>
    </submittedName>
</protein>
<reference evidence="1 2" key="1">
    <citation type="journal article" date="2018" name="Front. Plant Sci.">
        <title>Red Clover (Trifolium pratense) and Zigzag Clover (T. medium) - A Picture of Genomic Similarities and Differences.</title>
        <authorList>
            <person name="Dluhosova J."/>
            <person name="Istvanek J."/>
            <person name="Nedelnik J."/>
            <person name="Repkova J."/>
        </authorList>
    </citation>
    <scope>NUCLEOTIDE SEQUENCE [LARGE SCALE GENOMIC DNA]</scope>
    <source>
        <strain evidence="2">cv. 10/8</strain>
        <tissue evidence="1">Leaf</tissue>
    </source>
</reference>